<dbReference type="GO" id="GO:0032259">
    <property type="term" value="P:methylation"/>
    <property type="evidence" value="ECO:0007669"/>
    <property type="project" value="UniProtKB-KW"/>
</dbReference>
<name>A0ABU8TD70_9PSEU</name>
<dbReference type="SUPFAM" id="SSF53335">
    <property type="entry name" value="S-adenosyl-L-methionine-dependent methyltransferases"/>
    <property type="match status" value="1"/>
</dbReference>
<dbReference type="EMBL" id="JBBJUP010000025">
    <property type="protein sequence ID" value="MEJ8281918.1"/>
    <property type="molecule type" value="Genomic_DNA"/>
</dbReference>
<dbReference type="RefSeq" id="WP_340294805.1">
    <property type="nucleotide sequence ID" value="NZ_JBBJUP010000025.1"/>
</dbReference>
<reference evidence="1 2" key="1">
    <citation type="submission" date="2024-03" db="EMBL/GenBank/DDBJ databases">
        <title>Draft genome sequence of Pseudonocardia sp. DW16-2.</title>
        <authorList>
            <person name="Duangmal K."/>
        </authorList>
    </citation>
    <scope>NUCLEOTIDE SEQUENCE [LARGE SCALE GENOMIC DNA]</scope>
    <source>
        <strain evidence="1 2">DW16-2</strain>
    </source>
</reference>
<dbReference type="GO" id="GO:0008168">
    <property type="term" value="F:methyltransferase activity"/>
    <property type="evidence" value="ECO:0007669"/>
    <property type="project" value="UniProtKB-KW"/>
</dbReference>
<evidence type="ECO:0000313" key="1">
    <source>
        <dbReference type="EMBL" id="MEJ8281918.1"/>
    </source>
</evidence>
<organism evidence="1 2">
    <name type="scientific">Pseudonocardia spirodelae</name>
    <dbReference type="NCBI Taxonomy" id="3133431"/>
    <lineage>
        <taxon>Bacteria</taxon>
        <taxon>Bacillati</taxon>
        <taxon>Actinomycetota</taxon>
        <taxon>Actinomycetes</taxon>
        <taxon>Pseudonocardiales</taxon>
        <taxon>Pseudonocardiaceae</taxon>
        <taxon>Pseudonocardia</taxon>
    </lineage>
</organism>
<dbReference type="Gene3D" id="3.40.50.150">
    <property type="entry name" value="Vaccinia Virus protein VP39"/>
    <property type="match status" value="1"/>
</dbReference>
<dbReference type="Proteomes" id="UP001364211">
    <property type="component" value="Unassembled WGS sequence"/>
</dbReference>
<gene>
    <name evidence="1" type="ORF">WJX68_23495</name>
</gene>
<keyword evidence="2" id="KW-1185">Reference proteome</keyword>
<dbReference type="InterPro" id="IPR029063">
    <property type="entry name" value="SAM-dependent_MTases_sf"/>
</dbReference>
<protein>
    <submittedName>
        <fullName evidence="1">SAM-dependent methyltransferase</fullName>
    </submittedName>
</protein>
<evidence type="ECO:0000313" key="2">
    <source>
        <dbReference type="Proteomes" id="UP001364211"/>
    </source>
</evidence>
<keyword evidence="1" id="KW-0808">Transferase</keyword>
<accession>A0ABU8TD70</accession>
<keyword evidence="1" id="KW-0489">Methyltransferase</keyword>
<comment type="caution">
    <text evidence="1">The sequence shown here is derived from an EMBL/GenBank/DDBJ whole genome shotgun (WGS) entry which is preliminary data.</text>
</comment>
<sequence length="277" mass="28393">MSAAPVQGPAGNPLCPPEWLALREPADAAARSAALADAVAAVLSPGPLLVRDLGCGTGSMGRWLAPRLPHDQHWVLHDRDPVVLSRAVAALPPGVTAEAGPGDLTGLGPADLAGTSLVTASALLDLLTAQETDALAASCAAARAPALLTLSVSGRVRFHPAEPLDAGLAAAFDAHQRREAGGRRMLGPDAPAVAAATFARHGATVRTADTPWRLGPDRPALLREWLAGWLDAACVQDPALAVHVPGYLQRREAALAAGTLRVEVGHVDLLAVPGERS</sequence>
<proteinExistence type="predicted"/>